<dbReference type="Proteomes" id="UP000235965">
    <property type="component" value="Unassembled WGS sequence"/>
</dbReference>
<dbReference type="FunFam" id="1.10.630.10:FF:000006">
    <property type="entry name" value="Cytochrome P450 302a1, mitochondrial"/>
    <property type="match status" value="1"/>
</dbReference>
<evidence type="ECO:0000256" key="6">
    <source>
        <dbReference type="ARBA" id="ARBA00023004"/>
    </source>
</evidence>
<dbReference type="STRING" id="105785.A0A2J7RNN8"/>
<evidence type="ECO:0000256" key="9">
    <source>
        <dbReference type="RuleBase" id="RU000461"/>
    </source>
</evidence>
<reference evidence="10 11" key="1">
    <citation type="submission" date="2017-12" db="EMBL/GenBank/DDBJ databases">
        <title>Hemimetabolous genomes reveal molecular basis of termite eusociality.</title>
        <authorList>
            <person name="Harrison M.C."/>
            <person name="Jongepier E."/>
            <person name="Robertson H.M."/>
            <person name="Arning N."/>
            <person name="Bitard-Feildel T."/>
            <person name="Chao H."/>
            <person name="Childers C.P."/>
            <person name="Dinh H."/>
            <person name="Doddapaneni H."/>
            <person name="Dugan S."/>
            <person name="Gowin J."/>
            <person name="Greiner C."/>
            <person name="Han Y."/>
            <person name="Hu H."/>
            <person name="Hughes D.S.T."/>
            <person name="Huylmans A.-K."/>
            <person name="Kemena C."/>
            <person name="Kremer L.P.M."/>
            <person name="Lee S.L."/>
            <person name="Lopez-Ezquerra A."/>
            <person name="Mallet L."/>
            <person name="Monroy-Kuhn J.M."/>
            <person name="Moser A."/>
            <person name="Murali S.C."/>
            <person name="Muzny D.M."/>
            <person name="Otani S."/>
            <person name="Piulachs M.-D."/>
            <person name="Poelchau M."/>
            <person name="Qu J."/>
            <person name="Schaub F."/>
            <person name="Wada-Katsumata A."/>
            <person name="Worley K.C."/>
            <person name="Xie Q."/>
            <person name="Ylla G."/>
            <person name="Poulsen M."/>
            <person name="Gibbs R.A."/>
            <person name="Schal C."/>
            <person name="Richards S."/>
            <person name="Belles X."/>
            <person name="Korb J."/>
            <person name="Bornberg-Bauer E."/>
        </authorList>
    </citation>
    <scope>NUCLEOTIDE SEQUENCE [LARGE SCALE GENOMIC DNA]</scope>
    <source>
        <tissue evidence="10">Whole body</tissue>
    </source>
</reference>
<name>A0A2J7RNN8_9NEOP</name>
<evidence type="ECO:0000256" key="1">
    <source>
        <dbReference type="ARBA" id="ARBA00001971"/>
    </source>
</evidence>
<keyword evidence="6 8" id="KW-0408">Iron</keyword>
<dbReference type="PANTHER" id="PTHR24279:SF120">
    <property type="entry name" value="CYTOCHROME P450"/>
    <property type="match status" value="1"/>
</dbReference>
<dbReference type="CDD" id="cd11054">
    <property type="entry name" value="CYP24A1-like"/>
    <property type="match status" value="1"/>
</dbReference>
<keyword evidence="11" id="KW-1185">Reference proteome</keyword>
<feature type="binding site" description="axial binding residue" evidence="8">
    <location>
        <position position="508"/>
    </location>
    <ligand>
        <name>heme</name>
        <dbReference type="ChEBI" id="CHEBI:30413"/>
    </ligand>
    <ligandPart>
        <name>Fe</name>
        <dbReference type="ChEBI" id="CHEBI:18248"/>
    </ligandPart>
</feature>
<dbReference type="Pfam" id="PF00067">
    <property type="entry name" value="p450"/>
    <property type="match status" value="1"/>
</dbReference>
<dbReference type="GO" id="GO:0020037">
    <property type="term" value="F:heme binding"/>
    <property type="evidence" value="ECO:0007669"/>
    <property type="project" value="InterPro"/>
</dbReference>
<keyword evidence="4 8" id="KW-0479">Metal-binding</keyword>
<comment type="cofactor">
    <cofactor evidence="1 8">
        <name>heme</name>
        <dbReference type="ChEBI" id="CHEBI:30413"/>
    </cofactor>
</comment>
<organism evidence="10 11">
    <name type="scientific">Cryptotermes secundus</name>
    <dbReference type="NCBI Taxonomy" id="105785"/>
    <lineage>
        <taxon>Eukaryota</taxon>
        <taxon>Metazoa</taxon>
        <taxon>Ecdysozoa</taxon>
        <taxon>Arthropoda</taxon>
        <taxon>Hexapoda</taxon>
        <taxon>Insecta</taxon>
        <taxon>Pterygota</taxon>
        <taxon>Neoptera</taxon>
        <taxon>Polyneoptera</taxon>
        <taxon>Dictyoptera</taxon>
        <taxon>Blattodea</taxon>
        <taxon>Blattoidea</taxon>
        <taxon>Termitoidae</taxon>
        <taxon>Kalotermitidae</taxon>
        <taxon>Cryptotermitinae</taxon>
        <taxon>Cryptotermes</taxon>
    </lineage>
</organism>
<dbReference type="PRINTS" id="PR00385">
    <property type="entry name" value="P450"/>
</dbReference>
<dbReference type="InterPro" id="IPR001128">
    <property type="entry name" value="Cyt_P450"/>
</dbReference>
<dbReference type="PROSITE" id="PS00086">
    <property type="entry name" value="CYTOCHROME_P450"/>
    <property type="match status" value="1"/>
</dbReference>
<keyword evidence="3 8" id="KW-0349">Heme</keyword>
<evidence type="ECO:0000256" key="5">
    <source>
        <dbReference type="ARBA" id="ARBA00023002"/>
    </source>
</evidence>
<comment type="caution">
    <text evidence="10">The sequence shown here is derived from an EMBL/GenBank/DDBJ whole genome shotgun (WGS) entry which is preliminary data.</text>
</comment>
<dbReference type="PANTHER" id="PTHR24279">
    <property type="entry name" value="CYTOCHROME P450"/>
    <property type="match status" value="1"/>
</dbReference>
<dbReference type="GO" id="GO:0005506">
    <property type="term" value="F:iron ion binding"/>
    <property type="evidence" value="ECO:0007669"/>
    <property type="project" value="InterPro"/>
</dbReference>
<dbReference type="PRINTS" id="PR00463">
    <property type="entry name" value="EP450I"/>
</dbReference>
<evidence type="ECO:0000256" key="3">
    <source>
        <dbReference type="ARBA" id="ARBA00022617"/>
    </source>
</evidence>
<keyword evidence="7 9" id="KW-0503">Monooxygenase</keyword>
<dbReference type="InterPro" id="IPR017972">
    <property type="entry name" value="Cyt_P450_CS"/>
</dbReference>
<evidence type="ECO:0000313" key="10">
    <source>
        <dbReference type="EMBL" id="PNF42438.1"/>
    </source>
</evidence>
<evidence type="ECO:0000313" key="11">
    <source>
        <dbReference type="Proteomes" id="UP000235965"/>
    </source>
</evidence>
<protein>
    <submittedName>
        <fullName evidence="10">Putative cytochrome P450 301a1, mitochondrial</fullName>
    </submittedName>
</protein>
<dbReference type="GO" id="GO:0016705">
    <property type="term" value="F:oxidoreductase activity, acting on paired donors, with incorporation or reduction of molecular oxygen"/>
    <property type="evidence" value="ECO:0007669"/>
    <property type="project" value="InterPro"/>
</dbReference>
<evidence type="ECO:0000256" key="2">
    <source>
        <dbReference type="ARBA" id="ARBA00010617"/>
    </source>
</evidence>
<dbReference type="SUPFAM" id="SSF48264">
    <property type="entry name" value="Cytochrome P450"/>
    <property type="match status" value="1"/>
</dbReference>
<accession>A0A2J7RNN8</accession>
<dbReference type="AlphaFoldDB" id="A0A2J7RNN8"/>
<gene>
    <name evidence="10" type="primary">Cyp301a1_3</name>
    <name evidence="10" type="ORF">B7P43_G09586</name>
</gene>
<dbReference type="InterPro" id="IPR050479">
    <property type="entry name" value="CYP11_CYP27_families"/>
</dbReference>
<proteinExistence type="inferred from homology"/>
<evidence type="ECO:0000256" key="8">
    <source>
        <dbReference type="PIRSR" id="PIRSR602401-1"/>
    </source>
</evidence>
<evidence type="ECO:0000256" key="7">
    <source>
        <dbReference type="ARBA" id="ARBA00023033"/>
    </source>
</evidence>
<evidence type="ECO:0000256" key="4">
    <source>
        <dbReference type="ARBA" id="ARBA00022723"/>
    </source>
</evidence>
<sequence>MCCNNVHDNSRICYLYCTATLTTSSVCEMLRQGVCVSRSLVVGGQNAALRNVSARVLKRCNSTMVATQARPEEWDYAKPFEDMPGPKPLPIIGNTWRFIPHIGDLYRLTEESYHRDLYEMYGKIMKITGIPGVKNMVMVFDPDVIEKVYRNEGPWPIRDTATSLAYYRLITRKDFFQGVGGVAITQGEIWQKFRSKVNPTMMQPRSTKLYVAPIDSVANDFLKRIRLIRDENLEMPDDFANELCKWGLESIVYIALDTRLGCLDADLAPDSEPQKMIDCVSVVFDCLHVMESKIPMWKYVSTPTWRKFLKASDMMTEFCMKHINQAMERLKAMPEDPDRELTVLEKLLITDPDPKTAIVMALDMMGAGVDTTSYSTAVAVYYLAQNPEKQQKLFQEILRYLPDKDQPVTSEILTELKYLKACIKESMRLSPLFVANQRETVKDMVLADYQIPKGTSIFMPFTMLGHMEQYCPEANKFIPERWLKTEQEHSKRAHPFVTMPFGFGPRMCVGRRFADLEMETLVAKIIRNFKVEYNYDMKFGNKLLHVPVSPLKFKMSERV</sequence>
<dbReference type="Gene3D" id="1.10.630.10">
    <property type="entry name" value="Cytochrome P450"/>
    <property type="match status" value="1"/>
</dbReference>
<comment type="similarity">
    <text evidence="2 9">Belongs to the cytochrome P450 family.</text>
</comment>
<keyword evidence="5 9" id="KW-0560">Oxidoreductase</keyword>
<dbReference type="EMBL" id="NEVH01002150">
    <property type="protein sequence ID" value="PNF42438.1"/>
    <property type="molecule type" value="Genomic_DNA"/>
</dbReference>
<dbReference type="GO" id="GO:0004497">
    <property type="term" value="F:monooxygenase activity"/>
    <property type="evidence" value="ECO:0007669"/>
    <property type="project" value="UniProtKB-KW"/>
</dbReference>
<dbReference type="InParanoid" id="A0A2J7RNN8"/>
<dbReference type="OrthoDB" id="3945418at2759"/>
<dbReference type="InterPro" id="IPR036396">
    <property type="entry name" value="Cyt_P450_sf"/>
</dbReference>
<dbReference type="InterPro" id="IPR002401">
    <property type="entry name" value="Cyt_P450_E_grp-I"/>
</dbReference>